<evidence type="ECO:0000313" key="1">
    <source>
        <dbReference type="EMBL" id="KNZ49412.1"/>
    </source>
</evidence>
<reference evidence="1 2" key="1">
    <citation type="submission" date="2015-08" db="EMBL/GenBank/DDBJ databases">
        <title>Next Generation Sequencing and Analysis of the Genome of Puccinia sorghi L Schw, the Causal Agent of Maize Common Rust.</title>
        <authorList>
            <person name="Rochi L."/>
            <person name="Burguener G."/>
            <person name="Darino M."/>
            <person name="Turjanski A."/>
            <person name="Kreff E."/>
            <person name="Dieguez M.J."/>
            <person name="Sacco F."/>
        </authorList>
    </citation>
    <scope>NUCLEOTIDE SEQUENCE [LARGE SCALE GENOMIC DNA]</scope>
    <source>
        <strain evidence="1 2">RO10H11247</strain>
    </source>
</reference>
<organism evidence="1 2">
    <name type="scientific">Puccinia sorghi</name>
    <dbReference type="NCBI Taxonomy" id="27349"/>
    <lineage>
        <taxon>Eukaryota</taxon>
        <taxon>Fungi</taxon>
        <taxon>Dikarya</taxon>
        <taxon>Basidiomycota</taxon>
        <taxon>Pucciniomycotina</taxon>
        <taxon>Pucciniomycetes</taxon>
        <taxon>Pucciniales</taxon>
        <taxon>Pucciniaceae</taxon>
        <taxon>Puccinia</taxon>
    </lineage>
</organism>
<dbReference type="Proteomes" id="UP000037035">
    <property type="component" value="Unassembled WGS sequence"/>
</dbReference>
<dbReference type="OrthoDB" id="2408877at2759"/>
<sequence length="98" mass="10820">MPMISASSAPSQNNNLVRVNQEFHMTRGSFLNLCEEVFMNLIFPNDSPNPQRSVLEQMMVALERLGTFGNAASVGMLATFLQNGKGTVEIGVFVPKDW</sequence>
<proteinExistence type="predicted"/>
<dbReference type="VEuPathDB" id="FungiDB:VP01_5025g1"/>
<gene>
    <name evidence="1" type="ORF">VP01_5025g1</name>
</gene>
<name>A0A0L6UMD9_9BASI</name>
<dbReference type="AlphaFoldDB" id="A0A0L6UMD9"/>
<comment type="caution">
    <text evidence="1">The sequence shown here is derived from an EMBL/GenBank/DDBJ whole genome shotgun (WGS) entry which is preliminary data.</text>
</comment>
<protein>
    <submittedName>
        <fullName evidence="1">Uncharacterized protein</fullName>
    </submittedName>
</protein>
<dbReference type="EMBL" id="LAVV01010193">
    <property type="protein sequence ID" value="KNZ49412.1"/>
    <property type="molecule type" value="Genomic_DNA"/>
</dbReference>
<keyword evidence="2" id="KW-1185">Reference proteome</keyword>
<accession>A0A0L6UMD9</accession>
<evidence type="ECO:0000313" key="2">
    <source>
        <dbReference type="Proteomes" id="UP000037035"/>
    </source>
</evidence>